<organism evidence="3 4">
    <name type="scientific">Pararhodobacter aggregans</name>
    <dbReference type="NCBI Taxonomy" id="404875"/>
    <lineage>
        <taxon>Bacteria</taxon>
        <taxon>Pseudomonadati</taxon>
        <taxon>Pseudomonadota</taxon>
        <taxon>Alphaproteobacteria</taxon>
        <taxon>Rhodobacterales</taxon>
        <taxon>Paracoccaceae</taxon>
        <taxon>Pararhodobacter</taxon>
    </lineage>
</organism>
<dbReference type="Proteomes" id="UP000244810">
    <property type="component" value="Unassembled WGS sequence"/>
</dbReference>
<evidence type="ECO:0000313" key="4">
    <source>
        <dbReference type="Proteomes" id="UP000244810"/>
    </source>
</evidence>
<proteinExistence type="predicted"/>
<sequence length="115" mass="11171">MSYTTENTGTPPNHTTNNYTTNTTVPPQRSGGSGVALAIGALVALAAIIAYFVIANPGPADDTVNISVDAPAAVENSAERVGEAAGAAADAVGDAATGAAQAVEGAAERAASDTN</sequence>
<dbReference type="AlphaFoldDB" id="A0A2T7UNK9"/>
<keyword evidence="2" id="KW-1133">Transmembrane helix</keyword>
<evidence type="ECO:0000313" key="3">
    <source>
        <dbReference type="EMBL" id="PVE46305.1"/>
    </source>
</evidence>
<name>A0A2T7UNK9_9RHOB</name>
<feature type="compositionally biased region" description="Low complexity" evidence="1">
    <location>
        <begin position="1"/>
        <end position="27"/>
    </location>
</feature>
<protein>
    <submittedName>
        <fullName evidence="3">Uncharacterized protein</fullName>
    </submittedName>
</protein>
<evidence type="ECO:0000256" key="2">
    <source>
        <dbReference type="SAM" id="Phobius"/>
    </source>
</evidence>
<dbReference type="EMBL" id="QDDR01000009">
    <property type="protein sequence ID" value="PVE46305.1"/>
    <property type="molecule type" value="Genomic_DNA"/>
</dbReference>
<keyword evidence="2" id="KW-0812">Transmembrane</keyword>
<reference evidence="3 4" key="1">
    <citation type="journal article" date="2011" name="Syst. Appl. Microbiol.">
        <title>Defluviimonas denitrificans gen. nov., sp. nov., and Pararhodobacter aggregans gen. nov., sp. nov., non-phototrophic Rhodobacteraceae from the biofilter of a marine aquaculture.</title>
        <authorList>
            <person name="Foesel B.U."/>
            <person name="Drake H.L."/>
            <person name="Schramm A."/>
        </authorList>
    </citation>
    <scope>NUCLEOTIDE SEQUENCE [LARGE SCALE GENOMIC DNA]</scope>
    <source>
        <strain evidence="3 4">D1-19</strain>
    </source>
</reference>
<keyword evidence="2" id="KW-0472">Membrane</keyword>
<gene>
    <name evidence="3" type="ORF">DDE23_16825</name>
</gene>
<dbReference type="RefSeq" id="WP_107753213.1">
    <property type="nucleotide sequence ID" value="NZ_QBKF01000009.1"/>
</dbReference>
<comment type="caution">
    <text evidence="3">The sequence shown here is derived from an EMBL/GenBank/DDBJ whole genome shotgun (WGS) entry which is preliminary data.</text>
</comment>
<accession>A0A2T7UNK9</accession>
<feature type="region of interest" description="Disordered" evidence="1">
    <location>
        <begin position="1"/>
        <end position="31"/>
    </location>
</feature>
<keyword evidence="4" id="KW-1185">Reference proteome</keyword>
<feature type="transmembrane region" description="Helical" evidence="2">
    <location>
        <begin position="35"/>
        <end position="54"/>
    </location>
</feature>
<evidence type="ECO:0000256" key="1">
    <source>
        <dbReference type="SAM" id="MobiDB-lite"/>
    </source>
</evidence>